<dbReference type="PROSITE" id="PS00463">
    <property type="entry name" value="ZN2_CY6_FUNGAL_1"/>
    <property type="match status" value="1"/>
</dbReference>
<protein>
    <recommendedName>
        <fullName evidence="5">Zn(2)-C6 fungal-type domain-containing protein</fullName>
    </recommendedName>
</protein>
<keyword evidence="2" id="KW-0238">DNA-binding</keyword>
<dbReference type="InterPro" id="IPR036864">
    <property type="entry name" value="Zn2-C6_fun-type_DNA-bd_sf"/>
</dbReference>
<comment type="caution">
    <text evidence="6">The sequence shown here is derived from an EMBL/GenBank/DDBJ whole genome shotgun (WGS) entry which is preliminary data.</text>
</comment>
<dbReference type="SUPFAM" id="SSF57701">
    <property type="entry name" value="Zn2/Cys6 DNA-binding domain"/>
    <property type="match status" value="1"/>
</dbReference>
<evidence type="ECO:0000259" key="5">
    <source>
        <dbReference type="PROSITE" id="PS50048"/>
    </source>
</evidence>
<dbReference type="Proteomes" id="UP001610563">
    <property type="component" value="Unassembled WGS sequence"/>
</dbReference>
<name>A0ABR4FM12_9EURO</name>
<dbReference type="PANTHER" id="PTHR47784:SF10">
    <property type="entry name" value="TRANSCRIPTION FACTOR, PUTATIVE (AFU_ORTHOLOGUE AFUA_6G14150)-RELATED"/>
    <property type="match status" value="1"/>
</dbReference>
<gene>
    <name evidence="6" type="ORF">BJX66DRAFT_316858</name>
</gene>
<organism evidence="6 7">
    <name type="scientific">Aspergillus keveii</name>
    <dbReference type="NCBI Taxonomy" id="714993"/>
    <lineage>
        <taxon>Eukaryota</taxon>
        <taxon>Fungi</taxon>
        <taxon>Dikarya</taxon>
        <taxon>Ascomycota</taxon>
        <taxon>Pezizomycotina</taxon>
        <taxon>Eurotiomycetes</taxon>
        <taxon>Eurotiomycetidae</taxon>
        <taxon>Eurotiales</taxon>
        <taxon>Aspergillaceae</taxon>
        <taxon>Aspergillus</taxon>
        <taxon>Aspergillus subgen. Nidulantes</taxon>
    </lineage>
</organism>
<sequence length="403" mass="44989">MSKPRKPHKKSRYGCDNCRRRRVKCDELGPPCTNCIRRQINDCTYSRILPASLIAQAQARACACRTGHEAFTQVSLPLPLPPSAPLKAASAVDELELMHHFATETYQTLCVSESEARTWQVLVPRLALKHRYLMHGILSLASLHLATTREGSEARVYIDAGLSYHSLSLEPFRIAIGNLTPENCEAAFAQSVVTTAISLALPQLTAHKAAPTSGPTLSTRMTDHILTIFKLLQGVKRILTLNKQHITLQLFTQGPFWRKDIFTTLDASTSSAFEHLNRLNESTASSPEKSLMTTNVITYLCHCFMKFACAPHADPAPVLAWLGAVEVEFVESLRRRERVPLLVLAYWGVLLFGLDGERWWAKGAGRALVDEVLGVLEGEEMSQTEEWEKCLVWVRGRMGVEVR</sequence>
<keyword evidence="4" id="KW-0539">Nucleus</keyword>
<reference evidence="6 7" key="1">
    <citation type="submission" date="2024-07" db="EMBL/GenBank/DDBJ databases">
        <title>Section-level genome sequencing and comparative genomics of Aspergillus sections Usti and Cavernicolus.</title>
        <authorList>
            <consortium name="Lawrence Berkeley National Laboratory"/>
            <person name="Nybo J.L."/>
            <person name="Vesth T.C."/>
            <person name="Theobald S."/>
            <person name="Frisvad J.C."/>
            <person name="Larsen T.O."/>
            <person name="Kjaerboelling I."/>
            <person name="Rothschild-Mancinelli K."/>
            <person name="Lyhne E.K."/>
            <person name="Kogle M.E."/>
            <person name="Barry K."/>
            <person name="Clum A."/>
            <person name="Na H."/>
            <person name="Ledsgaard L."/>
            <person name="Lin J."/>
            <person name="Lipzen A."/>
            <person name="Kuo A."/>
            <person name="Riley R."/>
            <person name="Mondo S."/>
            <person name="Labutti K."/>
            <person name="Haridas S."/>
            <person name="Pangalinan J."/>
            <person name="Salamov A.A."/>
            <person name="Simmons B.A."/>
            <person name="Magnuson J.K."/>
            <person name="Chen J."/>
            <person name="Drula E."/>
            <person name="Henrissat B."/>
            <person name="Wiebenga A."/>
            <person name="Lubbers R.J."/>
            <person name="Gomes A.C."/>
            <person name="Makela M.R."/>
            <person name="Stajich J."/>
            <person name="Grigoriev I.V."/>
            <person name="Mortensen U.H."/>
            <person name="De Vries R.P."/>
            <person name="Baker S.E."/>
            <person name="Andersen M.R."/>
        </authorList>
    </citation>
    <scope>NUCLEOTIDE SEQUENCE [LARGE SCALE GENOMIC DNA]</scope>
    <source>
        <strain evidence="6 7">CBS 209.92</strain>
    </source>
</reference>
<keyword evidence="7" id="KW-1185">Reference proteome</keyword>
<keyword evidence="3" id="KW-0804">Transcription</keyword>
<accession>A0ABR4FM12</accession>
<evidence type="ECO:0000256" key="1">
    <source>
        <dbReference type="ARBA" id="ARBA00023015"/>
    </source>
</evidence>
<proteinExistence type="predicted"/>
<dbReference type="CDD" id="cd00067">
    <property type="entry name" value="GAL4"/>
    <property type="match status" value="1"/>
</dbReference>
<dbReference type="Gene3D" id="4.10.240.10">
    <property type="entry name" value="Zn(2)-C6 fungal-type DNA-binding domain"/>
    <property type="match status" value="1"/>
</dbReference>
<dbReference type="Pfam" id="PF11951">
    <property type="entry name" value="Fungal_trans_2"/>
    <property type="match status" value="1"/>
</dbReference>
<dbReference type="InterPro" id="IPR001138">
    <property type="entry name" value="Zn2Cys6_DnaBD"/>
</dbReference>
<evidence type="ECO:0000313" key="7">
    <source>
        <dbReference type="Proteomes" id="UP001610563"/>
    </source>
</evidence>
<dbReference type="InterPro" id="IPR053157">
    <property type="entry name" value="Sterol_Uptake_Regulator"/>
</dbReference>
<evidence type="ECO:0000256" key="3">
    <source>
        <dbReference type="ARBA" id="ARBA00023163"/>
    </source>
</evidence>
<keyword evidence="1" id="KW-0805">Transcription regulation</keyword>
<dbReference type="PANTHER" id="PTHR47784">
    <property type="entry name" value="STEROL UPTAKE CONTROL PROTEIN 2"/>
    <property type="match status" value="1"/>
</dbReference>
<dbReference type="PROSITE" id="PS50048">
    <property type="entry name" value="ZN2_CY6_FUNGAL_2"/>
    <property type="match status" value="1"/>
</dbReference>
<dbReference type="EMBL" id="JBFTWV010000185">
    <property type="protein sequence ID" value="KAL2784301.1"/>
    <property type="molecule type" value="Genomic_DNA"/>
</dbReference>
<feature type="domain" description="Zn(2)-C6 fungal-type" evidence="5">
    <location>
        <begin position="14"/>
        <end position="45"/>
    </location>
</feature>
<dbReference type="Pfam" id="PF00172">
    <property type="entry name" value="Zn_clus"/>
    <property type="match status" value="1"/>
</dbReference>
<evidence type="ECO:0000313" key="6">
    <source>
        <dbReference type="EMBL" id="KAL2784301.1"/>
    </source>
</evidence>
<dbReference type="SMART" id="SM00066">
    <property type="entry name" value="GAL4"/>
    <property type="match status" value="1"/>
</dbReference>
<dbReference type="InterPro" id="IPR021858">
    <property type="entry name" value="Fun_TF"/>
</dbReference>
<evidence type="ECO:0000256" key="2">
    <source>
        <dbReference type="ARBA" id="ARBA00023125"/>
    </source>
</evidence>
<evidence type="ECO:0000256" key="4">
    <source>
        <dbReference type="ARBA" id="ARBA00023242"/>
    </source>
</evidence>